<dbReference type="SUPFAM" id="SSF46785">
    <property type="entry name" value="Winged helix' DNA-binding domain"/>
    <property type="match status" value="1"/>
</dbReference>
<keyword evidence="2 7" id="KW-0808">Transferase</keyword>
<evidence type="ECO:0000259" key="5">
    <source>
        <dbReference type="Pfam" id="PF00891"/>
    </source>
</evidence>
<reference evidence="7" key="1">
    <citation type="submission" date="2016-01" db="EMBL/GenBank/DDBJ databases">
        <title>Dissection of insertion-deletion (InDel) variations within complex gene networks underlying wood formation in Populus.</title>
        <authorList>
            <person name="Zhang D."/>
            <person name="Gong C."/>
            <person name="Du Q."/>
            <person name="Xie J."/>
            <person name="Yang X."/>
            <person name="Quan M."/>
            <person name="Li B."/>
        </authorList>
    </citation>
    <scope>NUCLEOTIDE SEQUENCE</scope>
</reference>
<dbReference type="FunFam" id="3.40.50.150:FF:000057">
    <property type="entry name" value="O-methyltransferase ZRP4"/>
    <property type="match status" value="1"/>
</dbReference>
<dbReference type="PANTHER" id="PTHR11746">
    <property type="entry name" value="O-METHYLTRANSFERASE"/>
    <property type="match status" value="1"/>
</dbReference>
<evidence type="ECO:0000256" key="4">
    <source>
        <dbReference type="PIRSR" id="PIRSR005739-1"/>
    </source>
</evidence>
<dbReference type="Gene3D" id="3.40.50.150">
    <property type="entry name" value="Vaccinia Virus protein VP39"/>
    <property type="match status" value="1"/>
</dbReference>
<evidence type="ECO:0000256" key="2">
    <source>
        <dbReference type="ARBA" id="ARBA00022679"/>
    </source>
</evidence>
<dbReference type="PROSITE" id="PS51683">
    <property type="entry name" value="SAM_OMT_II"/>
    <property type="match status" value="1"/>
</dbReference>
<feature type="domain" description="O-methyltransferase dimerisation" evidence="6">
    <location>
        <begin position="20"/>
        <end position="109"/>
    </location>
</feature>
<dbReference type="AlphaFoldDB" id="A0A1L6K5A0"/>
<evidence type="ECO:0000313" key="9">
    <source>
        <dbReference type="Proteomes" id="UP000886885"/>
    </source>
</evidence>
<dbReference type="CDD" id="cd02440">
    <property type="entry name" value="AdoMet_MTases"/>
    <property type="match status" value="1"/>
</dbReference>
<evidence type="ECO:0000313" key="7">
    <source>
        <dbReference type="EMBL" id="APR63993.1"/>
    </source>
</evidence>
<dbReference type="FunFam" id="1.10.10.10:FF:000213">
    <property type="entry name" value="Coniferyl alcohol 9-O-methyltransferase"/>
    <property type="match status" value="1"/>
</dbReference>
<dbReference type="OrthoDB" id="816206at2759"/>
<dbReference type="GO" id="GO:0009717">
    <property type="term" value="P:isoflavonoid biosynthetic process"/>
    <property type="evidence" value="ECO:0007669"/>
    <property type="project" value="UniProtKB-ARBA"/>
</dbReference>
<keyword evidence="3" id="KW-0949">S-adenosyl-L-methionine</keyword>
<dbReference type="SUPFAM" id="SSF53335">
    <property type="entry name" value="S-adenosyl-L-methionine-dependent methyltransferases"/>
    <property type="match status" value="1"/>
</dbReference>
<gene>
    <name evidence="8" type="ORF">POTOM_045705</name>
</gene>
<dbReference type="InterPro" id="IPR029063">
    <property type="entry name" value="SAM-dependent_MTases_sf"/>
</dbReference>
<keyword evidence="1 7" id="KW-0489">Methyltransferase</keyword>
<evidence type="ECO:0000256" key="3">
    <source>
        <dbReference type="ARBA" id="ARBA00022691"/>
    </source>
</evidence>
<evidence type="ECO:0000259" key="6">
    <source>
        <dbReference type="Pfam" id="PF08100"/>
    </source>
</evidence>
<accession>A0A1L6K5A0</accession>
<name>A0A1L6K5A0_POPTO</name>
<dbReference type="GO" id="GO:0046983">
    <property type="term" value="F:protein dimerization activity"/>
    <property type="evidence" value="ECO:0007669"/>
    <property type="project" value="InterPro"/>
</dbReference>
<dbReference type="InterPro" id="IPR001077">
    <property type="entry name" value="COMT_C"/>
</dbReference>
<dbReference type="Pfam" id="PF08100">
    <property type="entry name" value="Dimerisation"/>
    <property type="match status" value="1"/>
</dbReference>
<dbReference type="GO" id="GO:0008757">
    <property type="term" value="F:S-adenosylmethionine-dependent methyltransferase activity"/>
    <property type="evidence" value="ECO:0007669"/>
    <property type="project" value="UniProtKB-ARBA"/>
</dbReference>
<dbReference type="InterPro" id="IPR036388">
    <property type="entry name" value="WH-like_DNA-bd_sf"/>
</dbReference>
<dbReference type="GO" id="GO:0032259">
    <property type="term" value="P:methylation"/>
    <property type="evidence" value="ECO:0007669"/>
    <property type="project" value="UniProtKB-KW"/>
</dbReference>
<reference evidence="8" key="2">
    <citation type="journal article" date="2020" name="bioRxiv">
        <title>Hybrid origin of Populus tomentosa Carr. identified through genome sequencing and phylogenomic analysis.</title>
        <authorList>
            <person name="An X."/>
            <person name="Gao K."/>
            <person name="Chen Z."/>
            <person name="Li J."/>
            <person name="Yang X."/>
            <person name="Yang X."/>
            <person name="Zhou J."/>
            <person name="Guo T."/>
            <person name="Zhao T."/>
            <person name="Huang S."/>
            <person name="Miao D."/>
            <person name="Khan W.U."/>
            <person name="Rao P."/>
            <person name="Ye M."/>
            <person name="Lei B."/>
            <person name="Liao W."/>
            <person name="Wang J."/>
            <person name="Ji L."/>
            <person name="Li Y."/>
            <person name="Guo B."/>
            <person name="Mustafa N.S."/>
            <person name="Li S."/>
            <person name="Yun Q."/>
            <person name="Keller S.R."/>
            <person name="Mao J."/>
            <person name="Zhang R."/>
            <person name="Strauss S.H."/>
        </authorList>
    </citation>
    <scope>NUCLEOTIDE SEQUENCE</scope>
    <source>
        <strain evidence="8">GM15</strain>
        <tissue evidence="8">Leaf</tissue>
    </source>
</reference>
<protein>
    <submittedName>
        <fullName evidence="7">6a-hydroxymaackiain methyltransferase family protein-like 9</fullName>
    </submittedName>
</protein>
<evidence type="ECO:0000256" key="1">
    <source>
        <dbReference type="ARBA" id="ARBA00022603"/>
    </source>
</evidence>
<dbReference type="Pfam" id="PF00891">
    <property type="entry name" value="Methyltransf_2"/>
    <property type="match status" value="1"/>
</dbReference>
<dbReference type="Proteomes" id="UP000886885">
    <property type="component" value="Chromosome 13D"/>
</dbReference>
<dbReference type="GO" id="GO:0008171">
    <property type="term" value="F:O-methyltransferase activity"/>
    <property type="evidence" value="ECO:0007669"/>
    <property type="project" value="InterPro"/>
</dbReference>
<dbReference type="InterPro" id="IPR016461">
    <property type="entry name" value="COMT-like"/>
</dbReference>
<keyword evidence="9" id="KW-1185">Reference proteome</keyword>
<dbReference type="EMBL" id="KU573528">
    <property type="protein sequence ID" value="APR63993.1"/>
    <property type="molecule type" value="mRNA"/>
</dbReference>
<sequence>MELINEESAGELLQAQTHVWNHIFSFINSMALKCAVQLGIPDVIQKHGKPMTLSELVSALPIHPSKAQYVHRLMRILVHSGFFSQQNLNGVDNQEAYSLTQSTRLLLKDNPLSMRPLLLMLLDPVLTKPHDCLSTWFQNDEATAFSVAHERTLWEYAGQDPRLSNLFNEAMASDSMLTSKLVVSKCKGIFEGVNSLVDVGGGSGTMAKGIAEAFPHMDCTVFDLPRVVSDLQGSKNLKYVGGDMFEAVPPADVILLKWTLHDWSDEDCLKILKQCKHAITSKGQQKAGKVIIIDIVRGSQNGEESNETQLLWDLEMMVTVTGLERNEMEWAKLFFDAGFISYKIHNVLGTRALIELHP</sequence>
<dbReference type="Gene3D" id="1.10.10.10">
    <property type="entry name" value="Winged helix-like DNA-binding domain superfamily/Winged helix DNA-binding domain"/>
    <property type="match status" value="1"/>
</dbReference>
<feature type="domain" description="O-methyltransferase C-terminal" evidence="5">
    <location>
        <begin position="133"/>
        <end position="339"/>
    </location>
</feature>
<dbReference type="InterPro" id="IPR036390">
    <property type="entry name" value="WH_DNA-bd_sf"/>
</dbReference>
<organism evidence="7">
    <name type="scientific">Populus tomentosa</name>
    <name type="common">Chinese white poplar</name>
    <dbReference type="NCBI Taxonomy" id="118781"/>
    <lineage>
        <taxon>Eukaryota</taxon>
        <taxon>Viridiplantae</taxon>
        <taxon>Streptophyta</taxon>
        <taxon>Embryophyta</taxon>
        <taxon>Tracheophyta</taxon>
        <taxon>Spermatophyta</taxon>
        <taxon>Magnoliopsida</taxon>
        <taxon>eudicotyledons</taxon>
        <taxon>Gunneridae</taxon>
        <taxon>Pentapetalae</taxon>
        <taxon>rosids</taxon>
        <taxon>fabids</taxon>
        <taxon>Malpighiales</taxon>
        <taxon>Salicaceae</taxon>
        <taxon>Saliceae</taxon>
        <taxon>Populus</taxon>
    </lineage>
</organism>
<dbReference type="EMBL" id="JAAWWB010000026">
    <property type="protein sequence ID" value="KAG6751186.1"/>
    <property type="molecule type" value="Genomic_DNA"/>
</dbReference>
<dbReference type="PIRSF" id="PIRSF005739">
    <property type="entry name" value="O-mtase"/>
    <property type="match status" value="1"/>
</dbReference>
<evidence type="ECO:0000313" key="8">
    <source>
        <dbReference type="EMBL" id="KAG6751186.1"/>
    </source>
</evidence>
<feature type="active site" description="Proton acceptor" evidence="4">
    <location>
        <position position="261"/>
    </location>
</feature>
<proteinExistence type="evidence at transcript level"/>
<dbReference type="InterPro" id="IPR012967">
    <property type="entry name" value="COMT_dimerisation"/>
</dbReference>